<sequence>MKLRERLDHLMEELARHVENLVLFEVTDSTHALARRIIAEMDEESQKLGATLILADRQEKGVGRGDRSWESPAGGLYMSWLRSGIKAETIAQLPMLAATAAWDAITRIGVSDVQIRWPNDILVDERKLAGILVFARHGDTTWVTVGLGVNLETAPVIDETEGLPATSIAELLESGEIKTWRHDLACTFIDQLDRLMEDPAPAIDRWRNLLIQRPGDAVSVRLASGKVVSGTLLELTEEGFLKIRENGKERVVTGGDVIES</sequence>
<dbReference type="InterPro" id="IPR004408">
    <property type="entry name" value="Biotin_CoA_COase_ligase"/>
</dbReference>
<feature type="domain" description="BPL/LPL catalytic" evidence="2">
    <location>
        <begin position="16"/>
        <end position="196"/>
    </location>
</feature>
<evidence type="ECO:0000259" key="2">
    <source>
        <dbReference type="PROSITE" id="PS51733"/>
    </source>
</evidence>
<dbReference type="Pfam" id="PF03099">
    <property type="entry name" value="BPL_LplA_LipB"/>
    <property type="match status" value="1"/>
</dbReference>
<dbReference type="SUPFAM" id="SSF55681">
    <property type="entry name" value="Class II aaRS and biotin synthetases"/>
    <property type="match status" value="1"/>
</dbReference>
<dbReference type="GO" id="GO:0004077">
    <property type="term" value="F:biotin--[biotin carboxyl-carrier protein] ligase activity"/>
    <property type="evidence" value="ECO:0007669"/>
    <property type="project" value="UniProtKB-EC"/>
</dbReference>
<dbReference type="EC" id="6.3.4.15" evidence="3"/>
<dbReference type="Gene3D" id="2.30.30.100">
    <property type="match status" value="1"/>
</dbReference>
<dbReference type="NCBIfam" id="TIGR00121">
    <property type="entry name" value="birA_ligase"/>
    <property type="match status" value="1"/>
</dbReference>
<dbReference type="EMBL" id="JACXWA010000032">
    <property type="protein sequence ID" value="MBD3870122.1"/>
    <property type="molecule type" value="Genomic_DNA"/>
</dbReference>
<organism evidence="3 4">
    <name type="scientific">Candidatus Sulfomarinibacter kjeldsenii</name>
    <dbReference type="NCBI Taxonomy" id="2885994"/>
    <lineage>
        <taxon>Bacteria</taxon>
        <taxon>Pseudomonadati</taxon>
        <taxon>Acidobacteriota</taxon>
        <taxon>Thermoanaerobaculia</taxon>
        <taxon>Thermoanaerobaculales</taxon>
        <taxon>Candidatus Sulfomarinibacteraceae</taxon>
        <taxon>Candidatus Sulfomarinibacter</taxon>
    </lineage>
</organism>
<reference evidence="3 4" key="1">
    <citation type="submission" date="2020-08" db="EMBL/GenBank/DDBJ databases">
        <title>Acidobacteriota in marine sediments use diverse sulfur dissimilation pathways.</title>
        <authorList>
            <person name="Wasmund K."/>
        </authorList>
    </citation>
    <scope>NUCLEOTIDE SEQUENCE [LARGE SCALE GENOMIC DNA]</scope>
    <source>
        <strain evidence="3">MAG AM3-A</strain>
    </source>
</reference>
<dbReference type="PANTHER" id="PTHR12835:SF5">
    <property type="entry name" value="BIOTIN--PROTEIN LIGASE"/>
    <property type="match status" value="1"/>
</dbReference>
<dbReference type="InterPro" id="IPR004143">
    <property type="entry name" value="BPL_LPL_catalytic"/>
</dbReference>
<name>A0A8J7CEC0_9BACT</name>
<dbReference type="Gene3D" id="3.30.930.10">
    <property type="entry name" value="Bira Bifunctional Protein, Domain 2"/>
    <property type="match status" value="1"/>
</dbReference>
<dbReference type="PANTHER" id="PTHR12835">
    <property type="entry name" value="BIOTIN PROTEIN LIGASE"/>
    <property type="match status" value="1"/>
</dbReference>
<dbReference type="InterPro" id="IPR045864">
    <property type="entry name" value="aa-tRNA-synth_II/BPL/LPL"/>
</dbReference>
<evidence type="ECO:0000313" key="3">
    <source>
        <dbReference type="EMBL" id="MBD3870122.1"/>
    </source>
</evidence>
<keyword evidence="1 3" id="KW-0436">Ligase</keyword>
<dbReference type="GO" id="GO:0005737">
    <property type="term" value="C:cytoplasm"/>
    <property type="evidence" value="ECO:0007669"/>
    <property type="project" value="TreeGrafter"/>
</dbReference>
<dbReference type="CDD" id="cd16442">
    <property type="entry name" value="BPL"/>
    <property type="match status" value="1"/>
</dbReference>
<dbReference type="PROSITE" id="PS51733">
    <property type="entry name" value="BPL_LPL_CATALYTIC"/>
    <property type="match status" value="1"/>
</dbReference>
<dbReference type="AlphaFoldDB" id="A0A8J7CEC0"/>
<evidence type="ECO:0000256" key="1">
    <source>
        <dbReference type="ARBA" id="ARBA00022598"/>
    </source>
</evidence>
<evidence type="ECO:0000313" key="4">
    <source>
        <dbReference type="Proteomes" id="UP000598633"/>
    </source>
</evidence>
<proteinExistence type="predicted"/>
<comment type="caution">
    <text evidence="3">The sequence shown here is derived from an EMBL/GenBank/DDBJ whole genome shotgun (WGS) entry which is preliminary data.</text>
</comment>
<accession>A0A8J7CEC0</accession>
<gene>
    <name evidence="3" type="ORF">IFJ97_02035</name>
</gene>
<protein>
    <submittedName>
        <fullName evidence="3">Biotin--[acetyl-CoA-carboxylase] ligase</fullName>
        <ecNumber evidence="3">6.3.4.15</ecNumber>
    </submittedName>
</protein>
<dbReference type="Proteomes" id="UP000598633">
    <property type="component" value="Unassembled WGS sequence"/>
</dbReference>